<keyword evidence="3" id="KW-1185">Reference proteome</keyword>
<dbReference type="Proteomes" id="UP000299102">
    <property type="component" value="Unassembled WGS sequence"/>
</dbReference>
<organism evidence="1 3">
    <name type="scientific">Eumeta variegata</name>
    <name type="common">Bagworm moth</name>
    <name type="synonym">Eumeta japonica</name>
    <dbReference type="NCBI Taxonomy" id="151549"/>
    <lineage>
        <taxon>Eukaryota</taxon>
        <taxon>Metazoa</taxon>
        <taxon>Ecdysozoa</taxon>
        <taxon>Arthropoda</taxon>
        <taxon>Hexapoda</taxon>
        <taxon>Insecta</taxon>
        <taxon>Pterygota</taxon>
        <taxon>Neoptera</taxon>
        <taxon>Endopterygota</taxon>
        <taxon>Lepidoptera</taxon>
        <taxon>Glossata</taxon>
        <taxon>Ditrysia</taxon>
        <taxon>Tineoidea</taxon>
        <taxon>Psychidae</taxon>
        <taxon>Oiketicinae</taxon>
        <taxon>Eumeta</taxon>
    </lineage>
</organism>
<name>A0A4C1YN79_EUMVA</name>
<reference evidence="1 3" key="1">
    <citation type="journal article" date="2019" name="Commun. Biol.">
        <title>The bagworm genome reveals a unique fibroin gene that provides high tensile strength.</title>
        <authorList>
            <person name="Kono N."/>
            <person name="Nakamura H."/>
            <person name="Ohtoshi R."/>
            <person name="Tomita M."/>
            <person name="Numata K."/>
            <person name="Arakawa K."/>
        </authorList>
    </citation>
    <scope>NUCLEOTIDE SEQUENCE [LARGE SCALE GENOMIC DNA]</scope>
</reference>
<evidence type="ECO:0000313" key="1">
    <source>
        <dbReference type="EMBL" id="GBP75847.1"/>
    </source>
</evidence>
<sequence>MLQTAYVYTVTIWPRKIKPCTHNSSTCSHATRASGVRSVGYGRVRKNVGTRFVALVYFANKNFSFISGSLSLMRVPEAYSRLHRYLIPTQEDGNALMNFLGKW</sequence>
<dbReference type="AlphaFoldDB" id="A0A4C1YN79"/>
<protein>
    <submittedName>
        <fullName evidence="1">Uncharacterized protein</fullName>
    </submittedName>
</protein>
<dbReference type="EMBL" id="BGZK01001264">
    <property type="protein sequence ID" value="GBP75847.1"/>
    <property type="molecule type" value="Genomic_DNA"/>
</dbReference>
<gene>
    <name evidence="1" type="ORF">EVAR_53920_1</name>
    <name evidence="2" type="ORF">EVAR_53923_1</name>
</gene>
<comment type="caution">
    <text evidence="1">The sequence shown here is derived from an EMBL/GenBank/DDBJ whole genome shotgun (WGS) entry which is preliminary data.</text>
</comment>
<accession>A0A4C1YN79</accession>
<proteinExistence type="predicted"/>
<evidence type="ECO:0000313" key="3">
    <source>
        <dbReference type="Proteomes" id="UP000299102"/>
    </source>
</evidence>
<evidence type="ECO:0000313" key="2">
    <source>
        <dbReference type="EMBL" id="GBP75850.1"/>
    </source>
</evidence>
<dbReference type="EMBL" id="BGZK01001264">
    <property type="protein sequence ID" value="GBP75850.1"/>
    <property type="molecule type" value="Genomic_DNA"/>
</dbReference>